<reference evidence="2" key="1">
    <citation type="submission" date="2016-01" db="EMBL/GenBank/DDBJ databases">
        <title>Draft genome of Chromobacterium sp. F49.</title>
        <authorList>
            <person name="Hong K.W."/>
        </authorList>
    </citation>
    <scope>NUCLEOTIDE SEQUENCE [LARGE SCALE GENOMIC DNA]</scope>
    <source>
        <strain evidence="2">CN10</strain>
    </source>
</reference>
<evidence type="ECO:0000313" key="1">
    <source>
        <dbReference type="EMBL" id="KZE25891.1"/>
    </source>
</evidence>
<dbReference type="EMBL" id="LQQU01000058">
    <property type="protein sequence ID" value="KZE25891.1"/>
    <property type="molecule type" value="Genomic_DNA"/>
</dbReference>
<dbReference type="STRING" id="1452487.AVW16_02375"/>
<organism evidence="1 2">
    <name type="scientific">Crenobacter luteus</name>
    <dbReference type="NCBI Taxonomy" id="1452487"/>
    <lineage>
        <taxon>Bacteria</taxon>
        <taxon>Pseudomonadati</taxon>
        <taxon>Pseudomonadota</taxon>
        <taxon>Betaproteobacteria</taxon>
        <taxon>Neisseriales</taxon>
        <taxon>Neisseriaceae</taxon>
        <taxon>Crenobacter</taxon>
    </lineage>
</organism>
<name>A0A165ELY7_9NEIS</name>
<dbReference type="Proteomes" id="UP000076625">
    <property type="component" value="Unassembled WGS sequence"/>
</dbReference>
<dbReference type="AlphaFoldDB" id="A0A165ELY7"/>
<evidence type="ECO:0000313" key="2">
    <source>
        <dbReference type="Proteomes" id="UP000076625"/>
    </source>
</evidence>
<protein>
    <submittedName>
        <fullName evidence="1">Uncharacterized protein</fullName>
    </submittedName>
</protein>
<comment type="caution">
    <text evidence="1">The sequence shown here is derived from an EMBL/GenBank/DDBJ whole genome shotgun (WGS) entry which is preliminary data.</text>
</comment>
<gene>
    <name evidence="1" type="ORF">AVW16_02375</name>
</gene>
<keyword evidence="2" id="KW-1185">Reference proteome</keyword>
<proteinExistence type="predicted"/>
<accession>A0A165ELY7</accession>
<sequence length="66" mass="6758">MHYHRCFSVSETTVAAAGFSASGQGLALPAGTNPAAARAAMNRGATSLAGIAVLALQHAKKRTKYK</sequence>